<sequence>MKIALIGATGNVGQRVIDEALSRGHEVTALARSADKLDPREGLKPLAFDLTEEESAPAAIAGHDCAVLSVRFNGLDFEQVLRVIRNSGVPRVLIVGGAASLEAEPGKQLIDQPGFPDEIKTEAEPARQALNRLYEVKDIDWTFLSPSVFFGPGERTGKFRLGKDALLTAEDGKSHISYEDYAVALLDEIEKPQHSRERFTVGY</sequence>
<dbReference type="InterPro" id="IPR051606">
    <property type="entry name" value="Polyketide_Oxido-like"/>
</dbReference>
<dbReference type="PANTHER" id="PTHR43355">
    <property type="entry name" value="FLAVIN REDUCTASE (NADPH)"/>
    <property type="match status" value="1"/>
</dbReference>
<accession>A0A842I3S0</accession>
<dbReference type="Gene3D" id="3.40.50.720">
    <property type="entry name" value="NAD(P)-binding Rossmann-like Domain"/>
    <property type="match status" value="1"/>
</dbReference>
<reference evidence="2 3" key="1">
    <citation type="submission" date="2020-08" db="EMBL/GenBank/DDBJ databases">
        <title>Draft genome sequence of Parasphingopyxis sp. GrpM-11.</title>
        <authorList>
            <person name="Oh J."/>
            <person name="Roh D.-H."/>
        </authorList>
    </citation>
    <scope>NUCLEOTIDE SEQUENCE [LARGE SCALE GENOMIC DNA]</scope>
    <source>
        <strain evidence="2 3">GrpM-11</strain>
    </source>
</reference>
<keyword evidence="3" id="KW-1185">Reference proteome</keyword>
<dbReference type="EMBL" id="JACJVJ010000003">
    <property type="protein sequence ID" value="MBC2779120.1"/>
    <property type="molecule type" value="Genomic_DNA"/>
</dbReference>
<evidence type="ECO:0000313" key="2">
    <source>
        <dbReference type="EMBL" id="MBC2779120.1"/>
    </source>
</evidence>
<evidence type="ECO:0000313" key="3">
    <source>
        <dbReference type="Proteomes" id="UP000564378"/>
    </source>
</evidence>
<dbReference type="Pfam" id="PF13460">
    <property type="entry name" value="NAD_binding_10"/>
    <property type="match status" value="1"/>
</dbReference>
<dbReference type="InterPro" id="IPR036291">
    <property type="entry name" value="NAD(P)-bd_dom_sf"/>
</dbReference>
<name>A0A842I3S0_9SPHN</name>
<dbReference type="AlphaFoldDB" id="A0A842I3S0"/>
<feature type="domain" description="NAD(P)-binding" evidence="1">
    <location>
        <begin position="7"/>
        <end position="191"/>
    </location>
</feature>
<dbReference type="SUPFAM" id="SSF51735">
    <property type="entry name" value="NAD(P)-binding Rossmann-fold domains"/>
    <property type="match status" value="1"/>
</dbReference>
<organism evidence="2 3">
    <name type="scientific">Parasphingopyxis marina</name>
    <dbReference type="NCBI Taxonomy" id="2761622"/>
    <lineage>
        <taxon>Bacteria</taxon>
        <taxon>Pseudomonadati</taxon>
        <taxon>Pseudomonadota</taxon>
        <taxon>Alphaproteobacteria</taxon>
        <taxon>Sphingomonadales</taxon>
        <taxon>Sphingomonadaceae</taxon>
        <taxon>Parasphingopyxis</taxon>
    </lineage>
</organism>
<protein>
    <submittedName>
        <fullName evidence="2">NAD(P)-dependent oxidoreductase</fullName>
    </submittedName>
</protein>
<dbReference type="InterPro" id="IPR016040">
    <property type="entry name" value="NAD(P)-bd_dom"/>
</dbReference>
<comment type="caution">
    <text evidence="2">The sequence shown here is derived from an EMBL/GenBank/DDBJ whole genome shotgun (WGS) entry which is preliminary data.</text>
</comment>
<proteinExistence type="predicted"/>
<gene>
    <name evidence="2" type="ORF">H6P80_15955</name>
</gene>
<dbReference type="PANTHER" id="PTHR43355:SF2">
    <property type="entry name" value="FLAVIN REDUCTASE (NADPH)"/>
    <property type="match status" value="1"/>
</dbReference>
<evidence type="ECO:0000259" key="1">
    <source>
        <dbReference type="Pfam" id="PF13460"/>
    </source>
</evidence>
<dbReference type="Proteomes" id="UP000564378">
    <property type="component" value="Unassembled WGS sequence"/>
</dbReference>
<dbReference type="GO" id="GO:0016646">
    <property type="term" value="F:oxidoreductase activity, acting on the CH-NH group of donors, NAD or NADP as acceptor"/>
    <property type="evidence" value="ECO:0007669"/>
    <property type="project" value="TreeGrafter"/>
</dbReference>
<dbReference type="RefSeq" id="WP_185802407.1">
    <property type="nucleotide sequence ID" value="NZ_JACJVJ010000003.1"/>
</dbReference>